<dbReference type="EMBL" id="NMVO01000014">
    <property type="protein sequence ID" value="OYO12797.1"/>
    <property type="molecule type" value="Genomic_DNA"/>
</dbReference>
<organism evidence="2 3">
    <name type="scientific">Enemella evansiae</name>
    <dbReference type="NCBI Taxonomy" id="2016499"/>
    <lineage>
        <taxon>Bacteria</taxon>
        <taxon>Bacillati</taxon>
        <taxon>Actinomycetota</taxon>
        <taxon>Actinomycetes</taxon>
        <taxon>Propionibacteriales</taxon>
        <taxon>Propionibacteriaceae</taxon>
        <taxon>Enemella</taxon>
    </lineage>
</organism>
<sequence length="226" mass="25435">MPRLTEQCFARPGRPGAINLSVWLLPRLLDRFSRDYPQVQVRLSEGSPHAIQEQLVDGALDAAFIQRSQTWREFDTTPIVPLHVYAVLWQGHPLSVRDTVSLVDLKDEPAILIGYEPAMSNARAMFRAAGVEPWIRWTGENVEMVRSLVARRLGYSLMVGRPLGGSSYEGLPLIHRRLKESATDNFVDIATPRNLTRTKVTEALISVCQQEFSPLAPPTEYSDRQA</sequence>
<gene>
    <name evidence="2" type="ORF">CGZ94_12920</name>
</gene>
<dbReference type="Gene3D" id="3.40.190.10">
    <property type="entry name" value="Periplasmic binding protein-like II"/>
    <property type="match status" value="2"/>
</dbReference>
<dbReference type="AlphaFoldDB" id="A0A255GA45"/>
<evidence type="ECO:0000259" key="1">
    <source>
        <dbReference type="Pfam" id="PF03466"/>
    </source>
</evidence>
<dbReference type="GO" id="GO:0006355">
    <property type="term" value="P:regulation of DNA-templated transcription"/>
    <property type="evidence" value="ECO:0007669"/>
    <property type="project" value="TreeGrafter"/>
</dbReference>
<dbReference type="GO" id="GO:0005829">
    <property type="term" value="C:cytosol"/>
    <property type="evidence" value="ECO:0007669"/>
    <property type="project" value="TreeGrafter"/>
</dbReference>
<feature type="domain" description="LysR substrate-binding" evidence="1">
    <location>
        <begin position="21"/>
        <end position="212"/>
    </location>
</feature>
<comment type="caution">
    <text evidence="2">The sequence shown here is derived from an EMBL/GenBank/DDBJ whole genome shotgun (WGS) entry which is preliminary data.</text>
</comment>
<dbReference type="PANTHER" id="PTHR30419">
    <property type="entry name" value="HTH-TYPE TRANSCRIPTIONAL REGULATOR YBHD"/>
    <property type="match status" value="1"/>
</dbReference>
<accession>A0A255GA45</accession>
<reference evidence="2 3" key="1">
    <citation type="submission" date="2017-07" db="EMBL/GenBank/DDBJ databases">
        <title>Draft whole genome sequences of clinical Proprionibacteriaceae strains.</title>
        <authorList>
            <person name="Bernier A.-M."/>
            <person name="Bernard K."/>
            <person name="Domingo M.-C."/>
        </authorList>
    </citation>
    <scope>NUCLEOTIDE SEQUENCE [LARGE SCALE GENOMIC DNA]</scope>
    <source>
        <strain evidence="2 3">NML 030167</strain>
    </source>
</reference>
<keyword evidence="3" id="KW-1185">Reference proteome</keyword>
<dbReference type="Pfam" id="PF03466">
    <property type="entry name" value="LysR_substrate"/>
    <property type="match status" value="1"/>
</dbReference>
<dbReference type="InterPro" id="IPR005119">
    <property type="entry name" value="LysR_subst-bd"/>
</dbReference>
<dbReference type="InterPro" id="IPR050950">
    <property type="entry name" value="HTH-type_LysR_regulators"/>
</dbReference>
<dbReference type="SUPFAM" id="SSF53850">
    <property type="entry name" value="Periplasmic binding protein-like II"/>
    <property type="match status" value="1"/>
</dbReference>
<dbReference type="OrthoDB" id="3461141at2"/>
<protein>
    <recommendedName>
        <fullName evidence="1">LysR substrate-binding domain-containing protein</fullName>
    </recommendedName>
</protein>
<name>A0A255GA45_9ACTN</name>
<evidence type="ECO:0000313" key="2">
    <source>
        <dbReference type="EMBL" id="OYO12797.1"/>
    </source>
</evidence>
<proteinExistence type="predicted"/>
<dbReference type="Proteomes" id="UP000215896">
    <property type="component" value="Unassembled WGS sequence"/>
</dbReference>
<evidence type="ECO:0000313" key="3">
    <source>
        <dbReference type="Proteomes" id="UP000215896"/>
    </source>
</evidence>